<dbReference type="Pfam" id="PF00082">
    <property type="entry name" value="Peptidase_S8"/>
    <property type="match status" value="1"/>
</dbReference>
<dbReference type="EMBL" id="BDSP01000257">
    <property type="protein sequence ID" value="GAX27522.1"/>
    <property type="molecule type" value="Genomic_DNA"/>
</dbReference>
<comment type="catalytic activity">
    <reaction evidence="5">
        <text>Hydrolysis of proteins with broad specificity for peptide bonds, and a preference for a large uncharged residue in P1. Hydrolyzes peptide amides.</text>
        <dbReference type="EC" id="3.4.21.62"/>
    </reaction>
</comment>
<dbReference type="PROSITE" id="PS00136">
    <property type="entry name" value="SUBTILASE_ASP"/>
    <property type="match status" value="1"/>
</dbReference>
<dbReference type="SUPFAM" id="SSF52743">
    <property type="entry name" value="Subtilisin-like"/>
    <property type="match status" value="1"/>
</dbReference>
<feature type="active site" description="Charge relay system" evidence="7">
    <location>
        <position position="303"/>
    </location>
</feature>
<sequence>MVPGQYIVYYNEDADRTATNERLFFSSESTVASSESFRVVRELQKAIAVAGISEELVAALKEDKGVKKVIQDFIVTIDTVQTDPTWGLDRVDQTSLPLDGSYEYDYDGTGVKVYILDTGIRSTHQELVGRVTCGQNFVVGEDCGDLNGHGTHVAGTVGGLNVGVAKNVDLVTVKVFGVDGTAEFSTIIDAIEFVIADSPGSLKVINMSLGGPGRFTEFEEVIDDAVAAGIVVVVAAGNEATQACNSSPSFVPSGITVGASDIFDAVAVFSNHGSCVDIFAPGADIYSAYWFDNDAYAILSGTSMAAPAVAGAAALYLQANPDWTPDQVWNAMRDDAVDAVYFPRKLLPFRRIARFFRARRTTGLLLQTQKITSGV</sequence>
<evidence type="ECO:0000256" key="6">
    <source>
        <dbReference type="ARBA" id="ARBA00023619"/>
    </source>
</evidence>
<dbReference type="InterPro" id="IPR000209">
    <property type="entry name" value="Peptidase_S8/S53_dom"/>
</dbReference>
<keyword evidence="11" id="KW-1185">Reference proteome</keyword>
<dbReference type="OrthoDB" id="1911066at2759"/>
<dbReference type="GO" id="GO:0006508">
    <property type="term" value="P:proteolysis"/>
    <property type="evidence" value="ECO:0007669"/>
    <property type="project" value="UniProtKB-KW"/>
</dbReference>
<evidence type="ECO:0000256" key="8">
    <source>
        <dbReference type="RuleBase" id="RU003355"/>
    </source>
</evidence>
<dbReference type="PANTHER" id="PTHR43806">
    <property type="entry name" value="PEPTIDASE S8"/>
    <property type="match status" value="1"/>
</dbReference>
<dbReference type="Gene3D" id="3.40.50.200">
    <property type="entry name" value="Peptidase S8/S53 domain"/>
    <property type="match status" value="1"/>
</dbReference>
<dbReference type="InParanoid" id="A0A1Z5KN58"/>
<dbReference type="CDD" id="cd04077">
    <property type="entry name" value="Peptidases_S8_PCSK9_ProteinaseK_like"/>
    <property type="match status" value="1"/>
</dbReference>
<name>A0A1Z5KN58_FISSO</name>
<dbReference type="InterPro" id="IPR022398">
    <property type="entry name" value="Peptidase_S8_His-AS"/>
</dbReference>
<keyword evidence="3 7" id="KW-0378">Hydrolase</keyword>
<dbReference type="PROSITE" id="PS00137">
    <property type="entry name" value="SUBTILASE_HIS"/>
    <property type="match status" value="1"/>
</dbReference>
<evidence type="ECO:0000256" key="3">
    <source>
        <dbReference type="ARBA" id="ARBA00022801"/>
    </source>
</evidence>
<evidence type="ECO:0000256" key="1">
    <source>
        <dbReference type="ARBA" id="ARBA00011073"/>
    </source>
</evidence>
<gene>
    <name evidence="10" type="ORF">FisN_23Hh009</name>
</gene>
<feature type="active site" description="Charge relay system" evidence="7">
    <location>
        <position position="149"/>
    </location>
</feature>
<evidence type="ECO:0000256" key="4">
    <source>
        <dbReference type="ARBA" id="ARBA00022825"/>
    </source>
</evidence>
<dbReference type="PANTHER" id="PTHR43806:SF11">
    <property type="entry name" value="CEREVISIN-RELATED"/>
    <property type="match status" value="1"/>
</dbReference>
<keyword evidence="2 7" id="KW-0645">Protease</keyword>
<comment type="caution">
    <text evidence="10">The sequence shown here is derived from an EMBL/GenBank/DDBJ whole genome shotgun (WGS) entry which is preliminary data.</text>
</comment>
<dbReference type="InterPro" id="IPR050131">
    <property type="entry name" value="Peptidase_S8_subtilisin-like"/>
</dbReference>
<evidence type="ECO:0000259" key="9">
    <source>
        <dbReference type="Pfam" id="PF00082"/>
    </source>
</evidence>
<dbReference type="GO" id="GO:0005615">
    <property type="term" value="C:extracellular space"/>
    <property type="evidence" value="ECO:0007669"/>
    <property type="project" value="TreeGrafter"/>
</dbReference>
<dbReference type="InterPro" id="IPR036852">
    <property type="entry name" value="Peptidase_S8/S53_dom_sf"/>
</dbReference>
<proteinExistence type="inferred from homology"/>
<dbReference type="PROSITE" id="PS00138">
    <property type="entry name" value="SUBTILASE_SER"/>
    <property type="match status" value="1"/>
</dbReference>
<accession>A0A1Z5KN58</accession>
<dbReference type="InterPro" id="IPR023828">
    <property type="entry name" value="Peptidase_S8_Ser-AS"/>
</dbReference>
<comment type="similarity">
    <text evidence="1 7 8">Belongs to the peptidase S8 family.</text>
</comment>
<dbReference type="PRINTS" id="PR00723">
    <property type="entry name" value="SUBTILISIN"/>
</dbReference>
<dbReference type="InterPro" id="IPR015500">
    <property type="entry name" value="Peptidase_S8_subtilisin-rel"/>
</dbReference>
<feature type="domain" description="Peptidase S8/S53" evidence="9">
    <location>
        <begin position="108"/>
        <end position="336"/>
    </location>
</feature>
<dbReference type="Proteomes" id="UP000198406">
    <property type="component" value="Unassembled WGS sequence"/>
</dbReference>
<evidence type="ECO:0000256" key="5">
    <source>
        <dbReference type="ARBA" id="ARBA00023529"/>
    </source>
</evidence>
<dbReference type="PROSITE" id="PS51892">
    <property type="entry name" value="SUBTILASE"/>
    <property type="match status" value="1"/>
</dbReference>
<evidence type="ECO:0000256" key="7">
    <source>
        <dbReference type="PROSITE-ProRule" id="PRU01240"/>
    </source>
</evidence>
<organism evidence="10 11">
    <name type="scientific">Fistulifera solaris</name>
    <name type="common">Oleaginous diatom</name>
    <dbReference type="NCBI Taxonomy" id="1519565"/>
    <lineage>
        <taxon>Eukaryota</taxon>
        <taxon>Sar</taxon>
        <taxon>Stramenopiles</taxon>
        <taxon>Ochrophyta</taxon>
        <taxon>Bacillariophyta</taxon>
        <taxon>Bacillariophyceae</taxon>
        <taxon>Bacillariophycidae</taxon>
        <taxon>Naviculales</taxon>
        <taxon>Naviculaceae</taxon>
        <taxon>Fistulifera</taxon>
    </lineage>
</organism>
<evidence type="ECO:0000313" key="11">
    <source>
        <dbReference type="Proteomes" id="UP000198406"/>
    </source>
</evidence>
<dbReference type="EC" id="3.4.21.62" evidence="6"/>
<evidence type="ECO:0000313" key="10">
    <source>
        <dbReference type="EMBL" id="GAX27522.1"/>
    </source>
</evidence>
<dbReference type="FunFam" id="3.40.50.200:FF:000014">
    <property type="entry name" value="Proteinase K"/>
    <property type="match status" value="1"/>
</dbReference>
<keyword evidence="4 7" id="KW-0720">Serine protease</keyword>
<dbReference type="InterPro" id="IPR034193">
    <property type="entry name" value="PCSK9_ProteinaseK-like"/>
</dbReference>
<dbReference type="InterPro" id="IPR023827">
    <property type="entry name" value="Peptidase_S8_Asp-AS"/>
</dbReference>
<protein>
    <recommendedName>
        <fullName evidence="6">subtilisin</fullName>
        <ecNumber evidence="6">3.4.21.62</ecNumber>
    </recommendedName>
</protein>
<dbReference type="GO" id="GO:0004252">
    <property type="term" value="F:serine-type endopeptidase activity"/>
    <property type="evidence" value="ECO:0007669"/>
    <property type="project" value="UniProtKB-UniRule"/>
</dbReference>
<dbReference type="AlphaFoldDB" id="A0A1Z5KN58"/>
<feature type="active site" description="Charge relay system" evidence="7">
    <location>
        <position position="117"/>
    </location>
</feature>
<evidence type="ECO:0000256" key="2">
    <source>
        <dbReference type="ARBA" id="ARBA00022670"/>
    </source>
</evidence>
<reference evidence="10 11" key="1">
    <citation type="journal article" date="2015" name="Plant Cell">
        <title>Oil accumulation by the oleaginous diatom Fistulifera solaris as revealed by the genome and transcriptome.</title>
        <authorList>
            <person name="Tanaka T."/>
            <person name="Maeda Y."/>
            <person name="Veluchamy A."/>
            <person name="Tanaka M."/>
            <person name="Abida H."/>
            <person name="Marechal E."/>
            <person name="Bowler C."/>
            <person name="Muto M."/>
            <person name="Sunaga Y."/>
            <person name="Tanaka M."/>
            <person name="Yoshino T."/>
            <person name="Taniguchi T."/>
            <person name="Fukuda Y."/>
            <person name="Nemoto M."/>
            <person name="Matsumoto M."/>
            <person name="Wong P.S."/>
            <person name="Aburatani S."/>
            <person name="Fujibuchi W."/>
        </authorList>
    </citation>
    <scope>NUCLEOTIDE SEQUENCE [LARGE SCALE GENOMIC DNA]</scope>
    <source>
        <strain evidence="10 11">JPCC DA0580</strain>
    </source>
</reference>